<reference evidence="2" key="1">
    <citation type="journal article" date="2019" name="Int. J. Syst. Evol. Microbiol.">
        <title>The Global Catalogue of Microorganisms (GCM) 10K type strain sequencing project: providing services to taxonomists for standard genome sequencing and annotation.</title>
        <authorList>
            <consortium name="The Broad Institute Genomics Platform"/>
            <consortium name="The Broad Institute Genome Sequencing Center for Infectious Disease"/>
            <person name="Wu L."/>
            <person name="Ma J."/>
        </authorList>
    </citation>
    <scope>NUCLEOTIDE SEQUENCE [LARGE SCALE GENOMIC DNA]</scope>
    <source>
        <strain evidence="2">KCTC 42730</strain>
    </source>
</reference>
<sequence>MNVNFDQINEVDYWIGKRNFAPIFYGQSTIRQILEDDGHNLKPLALKDAKSFLETMTDKRDCLIVSIGNEYIYFFSQNGDLVELEDYKGEIVKGCVIEIVKKVKIKDTPLILASIKANRYLSSGTFKPLSLDKNFGNIKAIEYVLSQ</sequence>
<name>A0ABV7CIN2_9GAMM</name>
<evidence type="ECO:0000313" key="1">
    <source>
        <dbReference type="EMBL" id="MFC3032472.1"/>
    </source>
</evidence>
<accession>A0ABV7CIN2</accession>
<proteinExistence type="predicted"/>
<gene>
    <name evidence="1" type="ORF">ACFOEE_08080</name>
</gene>
<keyword evidence="2" id="KW-1185">Reference proteome</keyword>
<comment type="caution">
    <text evidence="1">The sequence shown here is derived from an EMBL/GenBank/DDBJ whole genome shotgun (WGS) entry which is preliminary data.</text>
</comment>
<organism evidence="1 2">
    <name type="scientific">Pseudoalteromonas fenneropenaei</name>
    <dbReference type="NCBI Taxonomy" id="1737459"/>
    <lineage>
        <taxon>Bacteria</taxon>
        <taxon>Pseudomonadati</taxon>
        <taxon>Pseudomonadota</taxon>
        <taxon>Gammaproteobacteria</taxon>
        <taxon>Alteromonadales</taxon>
        <taxon>Pseudoalteromonadaceae</taxon>
        <taxon>Pseudoalteromonas</taxon>
    </lineage>
</organism>
<dbReference type="EMBL" id="JBHRSD010000012">
    <property type="protein sequence ID" value="MFC3032472.1"/>
    <property type="molecule type" value="Genomic_DNA"/>
</dbReference>
<protein>
    <submittedName>
        <fullName evidence="1">Uncharacterized protein</fullName>
    </submittedName>
</protein>
<dbReference type="Proteomes" id="UP001595453">
    <property type="component" value="Unassembled WGS sequence"/>
</dbReference>
<evidence type="ECO:0000313" key="2">
    <source>
        <dbReference type="Proteomes" id="UP001595453"/>
    </source>
</evidence>